<dbReference type="InterPro" id="IPR005255">
    <property type="entry name" value="PdxA_fam"/>
</dbReference>
<evidence type="ECO:0000313" key="4">
    <source>
        <dbReference type="EMBL" id="MPN45509.1"/>
    </source>
</evidence>
<evidence type="ECO:0000256" key="1">
    <source>
        <dbReference type="ARBA" id="ARBA00022723"/>
    </source>
</evidence>
<name>A0A645I4Y4_9ZZZZ</name>
<evidence type="ECO:0000256" key="2">
    <source>
        <dbReference type="ARBA" id="ARBA00023002"/>
    </source>
</evidence>
<dbReference type="PANTHER" id="PTHR30004">
    <property type="entry name" value="4-HYDROXYTHREONINE-4-PHOSPHATE DEHYDROGENASE"/>
    <property type="match status" value="1"/>
</dbReference>
<keyword evidence="1" id="KW-0479">Metal-binding</keyword>
<keyword evidence="2 4" id="KW-0560">Oxidoreductase</keyword>
<dbReference type="GO" id="GO:0046872">
    <property type="term" value="F:metal ion binding"/>
    <property type="evidence" value="ECO:0007669"/>
    <property type="project" value="UniProtKB-KW"/>
</dbReference>
<protein>
    <submittedName>
        <fullName evidence="4">D-threonate 4-phosphate dehydrogenase</fullName>
        <ecNumber evidence="4">1.1.1.408</ecNumber>
    </submittedName>
</protein>
<sequence>MVTRLLDRAAREEGVARPRIAVAAINPHAGENGFMGDEDEITVKPAMAELRNAGLDLTGPFPPDTLFIASTLARFDGIVAMYHDQGHIPFKMLAFDRGVNSTLGLPIIRTSPDHGTAFEIAGCGVADTGSFFAAVELACRRARSRRETVR</sequence>
<accession>A0A645I4Y4</accession>
<gene>
    <name evidence="4" type="primary">pdxA2_28</name>
    <name evidence="4" type="ORF">SDC9_193076</name>
</gene>
<keyword evidence="3" id="KW-0520">NAD</keyword>
<dbReference type="EC" id="1.1.1.408" evidence="4"/>
<dbReference type="Gene3D" id="3.40.718.10">
    <property type="entry name" value="Isopropylmalate Dehydrogenase"/>
    <property type="match status" value="1"/>
</dbReference>
<comment type="caution">
    <text evidence="4">The sequence shown here is derived from an EMBL/GenBank/DDBJ whole genome shotgun (WGS) entry which is preliminary data.</text>
</comment>
<dbReference type="GO" id="GO:0016491">
    <property type="term" value="F:oxidoreductase activity"/>
    <property type="evidence" value="ECO:0007669"/>
    <property type="project" value="UniProtKB-KW"/>
</dbReference>
<dbReference type="PANTHER" id="PTHR30004:SF6">
    <property type="entry name" value="D-THREONATE 4-PHOSPHATE DEHYDROGENASE"/>
    <property type="match status" value="1"/>
</dbReference>
<organism evidence="4">
    <name type="scientific">bioreactor metagenome</name>
    <dbReference type="NCBI Taxonomy" id="1076179"/>
    <lineage>
        <taxon>unclassified sequences</taxon>
        <taxon>metagenomes</taxon>
        <taxon>ecological metagenomes</taxon>
    </lineage>
</organism>
<proteinExistence type="predicted"/>
<dbReference type="SUPFAM" id="SSF53659">
    <property type="entry name" value="Isocitrate/Isopropylmalate dehydrogenase-like"/>
    <property type="match status" value="1"/>
</dbReference>
<dbReference type="Pfam" id="PF04166">
    <property type="entry name" value="PdxA"/>
    <property type="match status" value="1"/>
</dbReference>
<dbReference type="EMBL" id="VSSQ01105481">
    <property type="protein sequence ID" value="MPN45509.1"/>
    <property type="molecule type" value="Genomic_DNA"/>
</dbReference>
<evidence type="ECO:0000256" key="3">
    <source>
        <dbReference type="ARBA" id="ARBA00023027"/>
    </source>
</evidence>
<dbReference type="AlphaFoldDB" id="A0A645I4Y4"/>
<reference evidence="4" key="1">
    <citation type="submission" date="2019-08" db="EMBL/GenBank/DDBJ databases">
        <authorList>
            <person name="Kucharzyk K."/>
            <person name="Murdoch R.W."/>
            <person name="Higgins S."/>
            <person name="Loffler F."/>
        </authorList>
    </citation>
    <scope>NUCLEOTIDE SEQUENCE</scope>
</reference>
<dbReference type="GO" id="GO:0051287">
    <property type="term" value="F:NAD binding"/>
    <property type="evidence" value="ECO:0007669"/>
    <property type="project" value="InterPro"/>
</dbReference>